<gene>
    <name evidence="5" type="ORF">PCOR1329_LOCUS60936</name>
</gene>
<feature type="domain" description="Cytochrome b5 heme-binding" evidence="4">
    <location>
        <begin position="12"/>
        <end position="81"/>
    </location>
</feature>
<dbReference type="SUPFAM" id="SSF55856">
    <property type="entry name" value="Cytochrome b5-like heme/steroid binding domain"/>
    <property type="match status" value="1"/>
</dbReference>
<evidence type="ECO:0000313" key="6">
    <source>
        <dbReference type="Proteomes" id="UP001189429"/>
    </source>
</evidence>
<comment type="similarity">
    <text evidence="1">Belongs to the indoleamine 2,3-dioxygenase family.</text>
</comment>
<dbReference type="Pfam" id="PF01231">
    <property type="entry name" value="IDO"/>
    <property type="match status" value="1"/>
</dbReference>
<name>A0ABN9VUL1_9DINO</name>
<proteinExistence type="inferred from homology"/>
<protein>
    <recommendedName>
        <fullName evidence="4">Cytochrome b5 heme-binding domain-containing protein</fullName>
    </recommendedName>
</protein>
<dbReference type="Gene3D" id="1.20.58.480">
    <property type="match status" value="1"/>
</dbReference>
<organism evidence="5 6">
    <name type="scientific">Prorocentrum cordatum</name>
    <dbReference type="NCBI Taxonomy" id="2364126"/>
    <lineage>
        <taxon>Eukaryota</taxon>
        <taxon>Sar</taxon>
        <taxon>Alveolata</taxon>
        <taxon>Dinophyceae</taxon>
        <taxon>Prorocentrales</taxon>
        <taxon>Prorocentraceae</taxon>
        <taxon>Prorocentrum</taxon>
    </lineage>
</organism>
<dbReference type="PANTHER" id="PTHR28657">
    <property type="entry name" value="INDOLEAMINE 2,3-DIOXYGENASE"/>
    <property type="match status" value="1"/>
</dbReference>
<dbReference type="InterPro" id="IPR036400">
    <property type="entry name" value="Cyt_B5-like_heme/steroid_sf"/>
</dbReference>
<dbReference type="Gene3D" id="3.10.120.10">
    <property type="entry name" value="Cytochrome b5-like heme/steroid binding domain"/>
    <property type="match status" value="1"/>
</dbReference>
<accession>A0ABN9VUL1</accession>
<evidence type="ECO:0000259" key="4">
    <source>
        <dbReference type="PROSITE" id="PS50255"/>
    </source>
</evidence>
<evidence type="ECO:0000313" key="5">
    <source>
        <dbReference type="EMBL" id="CAK0876631.1"/>
    </source>
</evidence>
<dbReference type="SMART" id="SM01117">
    <property type="entry name" value="Cyt-b5"/>
    <property type="match status" value="1"/>
</dbReference>
<reference evidence="5" key="1">
    <citation type="submission" date="2023-10" db="EMBL/GenBank/DDBJ databases">
        <authorList>
            <person name="Chen Y."/>
            <person name="Shah S."/>
            <person name="Dougan E. K."/>
            <person name="Thang M."/>
            <person name="Chan C."/>
        </authorList>
    </citation>
    <scope>NUCLEOTIDE SEQUENCE [LARGE SCALE GENOMIC DNA]</scope>
</reference>
<dbReference type="PANTHER" id="PTHR28657:SF5">
    <property type="entry name" value="INDOLEAMINE 2,3-DIOXYGENASE"/>
    <property type="match status" value="1"/>
</dbReference>
<dbReference type="Proteomes" id="UP001189429">
    <property type="component" value="Unassembled WGS sequence"/>
</dbReference>
<dbReference type="InterPro" id="IPR001199">
    <property type="entry name" value="Cyt_B5-like_heme/steroid-bd"/>
</dbReference>
<evidence type="ECO:0000256" key="3">
    <source>
        <dbReference type="ARBA" id="ARBA00023004"/>
    </source>
</evidence>
<keyword evidence="3" id="KW-0408">Iron</keyword>
<dbReference type="SUPFAM" id="SSF140959">
    <property type="entry name" value="Indolic compounds 2,3-dioxygenase-like"/>
    <property type="match status" value="1"/>
</dbReference>
<keyword evidence="2" id="KW-0479">Metal-binding</keyword>
<dbReference type="EMBL" id="CAUYUJ010017649">
    <property type="protein sequence ID" value="CAK0876631.1"/>
    <property type="molecule type" value="Genomic_DNA"/>
</dbReference>
<dbReference type="PROSITE" id="PS50255">
    <property type="entry name" value="CYTOCHROME_B5_2"/>
    <property type="match status" value="1"/>
</dbReference>
<dbReference type="InterPro" id="IPR037217">
    <property type="entry name" value="Trp/Indoleamine_2_3_dOase-like"/>
</dbReference>
<evidence type="ECO:0000256" key="2">
    <source>
        <dbReference type="ARBA" id="ARBA00022723"/>
    </source>
</evidence>
<dbReference type="Pfam" id="PF00173">
    <property type="entry name" value="Cyt-b5"/>
    <property type="match status" value="1"/>
</dbReference>
<sequence length="596" mass="65654">GGGGGGDLSWVEVARHAQADDLWLVVDGEVYDVTPWLEDHPGGRLLLLAFAGRDASDAFGSIGHSALARREMRRLHKGRVHHATPQAAALMPAAGRLAGRRATLTGGPSGTSDLTRASSKVEVDLMDEASQDGGDLWNVEEHGFLPRNDPVGVEALHGTGFEVFARLADDLPSLGITGELRRMRAATDDVELLQQDEAERAFAVVGYTMVAYWRSGKLEHTQGLDISRSSGGGGCAPQGGSCAMDASADHLPAFLAEPMLALSKRLQRPPMVDYASTVLYNWVRIDPAGPISMTNVRCAVRLTGLLDEEWFFKTHVVIESEASHVISAVIGAMRAAEAEEESELLEHLVSLEDAMWRVVRACLPIMYERDVSGTPKCCPDIFYTILRPLIKSGDLVFEGESGPRSIFLNGPSGAMSTLLPAVDAALGIKMTSDKLRAALEKFELSMPRGHREFLAKLRGQTSIRQRLMLFRPEEGIATEQHAALVRSFNRCVSRVLDFRWQHWTYVKNFILRPGNISHGMGSGGTTFDYLQQHIPMNKQLHKRKLSEVRADFLDWQWTAVPGTRGAQKGRRRRRRQRGLAPIQEIHAELRYGWGGD</sequence>
<feature type="non-terminal residue" evidence="5">
    <location>
        <position position="1"/>
    </location>
</feature>
<dbReference type="InterPro" id="IPR000898">
    <property type="entry name" value="Indolamine_dOase"/>
</dbReference>
<comment type="caution">
    <text evidence="5">The sequence shown here is derived from an EMBL/GenBank/DDBJ whole genome shotgun (WGS) entry which is preliminary data.</text>
</comment>
<keyword evidence="6" id="KW-1185">Reference proteome</keyword>
<evidence type="ECO:0000256" key="1">
    <source>
        <dbReference type="ARBA" id="ARBA00007119"/>
    </source>
</evidence>